<dbReference type="HOGENOM" id="CLU_923726_0_0_9"/>
<feature type="transmembrane region" description="Helical" evidence="2">
    <location>
        <begin position="270"/>
        <end position="291"/>
    </location>
</feature>
<dbReference type="OrthoDB" id="3035659at2"/>
<keyword evidence="2" id="KW-1133">Transmembrane helix</keyword>
<protein>
    <submittedName>
        <fullName evidence="3">Uncharacterized protein</fullName>
    </submittedName>
</protein>
<evidence type="ECO:0000313" key="3">
    <source>
        <dbReference type="EMBL" id="AJQ26923.1"/>
    </source>
</evidence>
<evidence type="ECO:0000256" key="2">
    <source>
        <dbReference type="SAM" id="Phobius"/>
    </source>
</evidence>
<dbReference type="RefSeq" id="WP_007959734.1">
    <property type="nucleotide sequence ID" value="NZ_CP010978.1"/>
</dbReference>
<reference evidence="3 4" key="1">
    <citation type="journal article" date="2015" name="Genome Announc.">
        <title>Complete Genome Sequence of Pelosinus fermentans JBW45, a Member of a Remarkably Competitive Group of Negativicutes in the Firmicutes Phylum.</title>
        <authorList>
            <person name="De Leon K.B."/>
            <person name="Utturkar S.M."/>
            <person name="Camilleri L.B."/>
            <person name="Elias D.A."/>
            <person name="Arkin A.P."/>
            <person name="Fields M.W."/>
            <person name="Brown S.D."/>
            <person name="Wall J.D."/>
        </authorList>
    </citation>
    <scope>NUCLEOTIDE SEQUENCE [LARGE SCALE GENOMIC DNA]</scope>
    <source>
        <strain evidence="3 4">JBW45</strain>
    </source>
</reference>
<feature type="transmembrane region" description="Helical" evidence="2">
    <location>
        <begin position="174"/>
        <end position="195"/>
    </location>
</feature>
<name>I9NM93_9FIRM</name>
<keyword evidence="1" id="KW-0175">Coiled coil</keyword>
<sequence length="309" mass="35316">MNEEEEEKKQNELNNYLRDLSADSYNDEKLIDKSRILLSIYDGKFRHSYSQILGVIFDIKKQAENSHNQSSVSLDYLSDNIQSFKNIVIKHDDFNKKATPLSKLYDHVMLEISRLNYIGILSGKQSDLETGIRDSQTKLERGTQKLDDESKKLETAKASLDKTIEETENLKTEVVTIIGIFAAIMLAFVGGMNFTSATLTSMHQSSIYKVAFISVICGFTFFNTILCLMYIVSRMTKRNIYSQCNNGDCIDGQCEEACGLGTKIKKRLPYVYWINSILLWGLVIVVLAWFIEVKTIAGWVRSLVWRTFN</sequence>
<keyword evidence="2" id="KW-0812">Transmembrane</keyword>
<evidence type="ECO:0000313" key="4">
    <source>
        <dbReference type="Proteomes" id="UP000005361"/>
    </source>
</evidence>
<evidence type="ECO:0000256" key="1">
    <source>
        <dbReference type="SAM" id="Coils"/>
    </source>
</evidence>
<feature type="transmembrane region" description="Helical" evidence="2">
    <location>
        <begin position="207"/>
        <end position="232"/>
    </location>
</feature>
<gene>
    <name evidence="3" type="ORF">JBW_01573</name>
</gene>
<feature type="coiled-coil region" evidence="1">
    <location>
        <begin position="139"/>
        <end position="173"/>
    </location>
</feature>
<dbReference type="STRING" id="1192197.JBW_01573"/>
<dbReference type="Proteomes" id="UP000005361">
    <property type="component" value="Chromosome"/>
</dbReference>
<dbReference type="KEGG" id="pft:JBW_01573"/>
<keyword evidence="2" id="KW-0472">Membrane</keyword>
<reference evidence="4" key="2">
    <citation type="submission" date="2015-02" db="EMBL/GenBank/DDBJ databases">
        <title>Complete Genome Sequence of Pelosinus fermentans JBW45.</title>
        <authorList>
            <person name="De Leon K.B."/>
            <person name="Utturkar S.M."/>
            <person name="Camilleri L.B."/>
            <person name="Arkin A.P."/>
            <person name="Fields M.W."/>
            <person name="Brown S.D."/>
            <person name="Wall J.D."/>
        </authorList>
    </citation>
    <scope>NUCLEOTIDE SEQUENCE [LARGE SCALE GENOMIC DNA]</scope>
    <source>
        <strain evidence="4">JBW45</strain>
    </source>
</reference>
<dbReference type="AlphaFoldDB" id="I9NM93"/>
<accession>I9NM93</accession>
<dbReference type="EMBL" id="CP010978">
    <property type="protein sequence ID" value="AJQ26923.1"/>
    <property type="molecule type" value="Genomic_DNA"/>
</dbReference>
<proteinExistence type="predicted"/>
<organism evidence="3 4">
    <name type="scientific">Pelosinus fermentans JBW45</name>
    <dbReference type="NCBI Taxonomy" id="1192197"/>
    <lineage>
        <taxon>Bacteria</taxon>
        <taxon>Bacillati</taxon>
        <taxon>Bacillota</taxon>
        <taxon>Negativicutes</taxon>
        <taxon>Selenomonadales</taxon>
        <taxon>Sporomusaceae</taxon>
        <taxon>Pelosinus</taxon>
    </lineage>
</organism>